<dbReference type="SMART" id="SM00369">
    <property type="entry name" value="LRR_TYP"/>
    <property type="match status" value="3"/>
</dbReference>
<dbReference type="InterPro" id="IPR025875">
    <property type="entry name" value="Leu-rich_rpt_4"/>
</dbReference>
<dbReference type="InterPro" id="IPR001611">
    <property type="entry name" value="Leu-rich_rpt"/>
</dbReference>
<dbReference type="InterPro" id="IPR057437">
    <property type="entry name" value="PIF1/LRR1_PH"/>
</dbReference>
<sequence length="429" mass="47914">MRILCHAAQSLRNERGNHATKKPAKASVNLFEKDGAGYLVVHTEKSKSGKGEKFALKANLNRCLAKFVHEGKLTIEFKEPSVNIMISKADPGQLKKLLSAMKTSFEGKSLVGVGVLASATNKPIKIGKTTKINILSRDDYKTKLSKKAGIPAELEEFRCHGLGMKQIDLRLFKLRHLTVLDMTRNNLSTLNPKLFQLRLKALILSDNKLDERAFRPLKSSPIADSLQKLDLSSNQLTSLPSLCTLPKLSSLIIDKNQIRRLPARLPNSLTILSAKENKIFFTEFARFHRFQSLDLSDNPFSMLHKFKVDTSKIPVAKTLAQVAAAKILKHKLPINPQKVPTRLNSLLESIRFCPCGEPLSDRKFMFLSGYDVRRYTSNTDAVAPMPNNFVIPQLEFCCSSGCFAKFSTTLQFEEDPPEPGSDEDGMQVD</sequence>
<dbReference type="SUPFAM" id="SSF52058">
    <property type="entry name" value="L domain-like"/>
    <property type="match status" value="1"/>
</dbReference>
<dbReference type="PROSITE" id="PS51450">
    <property type="entry name" value="LRR"/>
    <property type="match status" value="1"/>
</dbReference>
<keyword evidence="6" id="KW-1185">Reference proteome</keyword>
<gene>
    <name evidence="5" type="ORF">OKIOD_LOCUS14443</name>
</gene>
<accession>A0ABN7T7M0</accession>
<feature type="domain" description="PIF1/LRR1 pleckstrin homology" evidence="4">
    <location>
        <begin position="1"/>
        <end position="109"/>
    </location>
</feature>
<dbReference type="EMBL" id="OU015567">
    <property type="protein sequence ID" value="CAG5111362.1"/>
    <property type="molecule type" value="Genomic_DNA"/>
</dbReference>
<evidence type="ECO:0000313" key="6">
    <source>
        <dbReference type="Proteomes" id="UP001158576"/>
    </source>
</evidence>
<evidence type="ECO:0000256" key="1">
    <source>
        <dbReference type="ARBA" id="ARBA00022614"/>
    </source>
</evidence>
<keyword evidence="1" id="KW-0433">Leucine-rich repeat</keyword>
<dbReference type="PANTHER" id="PTHR45617">
    <property type="entry name" value="LEUCINE RICH REPEAT FAMILY PROTEIN"/>
    <property type="match status" value="1"/>
</dbReference>
<dbReference type="SMART" id="SM00364">
    <property type="entry name" value="LRR_BAC"/>
    <property type="match status" value="4"/>
</dbReference>
<evidence type="ECO:0000256" key="3">
    <source>
        <dbReference type="ARBA" id="ARBA00023242"/>
    </source>
</evidence>
<evidence type="ECO:0000313" key="5">
    <source>
        <dbReference type="EMBL" id="CAG5111362.1"/>
    </source>
</evidence>
<dbReference type="Pfam" id="PF00560">
    <property type="entry name" value="LRR_1"/>
    <property type="match status" value="1"/>
</dbReference>
<organism evidence="5 6">
    <name type="scientific">Oikopleura dioica</name>
    <name type="common">Tunicate</name>
    <dbReference type="NCBI Taxonomy" id="34765"/>
    <lineage>
        <taxon>Eukaryota</taxon>
        <taxon>Metazoa</taxon>
        <taxon>Chordata</taxon>
        <taxon>Tunicata</taxon>
        <taxon>Appendicularia</taxon>
        <taxon>Copelata</taxon>
        <taxon>Oikopleuridae</taxon>
        <taxon>Oikopleura</taxon>
    </lineage>
</organism>
<dbReference type="Proteomes" id="UP001158576">
    <property type="component" value="Chromosome 2"/>
</dbReference>
<dbReference type="Pfam" id="PF12799">
    <property type="entry name" value="LRR_4"/>
    <property type="match status" value="1"/>
</dbReference>
<proteinExistence type="predicted"/>
<keyword evidence="3" id="KW-0539">Nucleus</keyword>
<evidence type="ECO:0000256" key="2">
    <source>
        <dbReference type="ARBA" id="ARBA00022737"/>
    </source>
</evidence>
<dbReference type="Pfam" id="PF25344">
    <property type="entry name" value="PH_LRR1"/>
    <property type="match status" value="1"/>
</dbReference>
<dbReference type="InterPro" id="IPR003591">
    <property type="entry name" value="Leu-rich_rpt_typical-subtyp"/>
</dbReference>
<evidence type="ECO:0000259" key="4">
    <source>
        <dbReference type="Pfam" id="PF25344"/>
    </source>
</evidence>
<dbReference type="Gene3D" id="3.80.10.10">
    <property type="entry name" value="Ribonuclease Inhibitor"/>
    <property type="match status" value="2"/>
</dbReference>
<protein>
    <submittedName>
        <fullName evidence="5">Oidioi.mRNA.OKI2018_I69.chr2.g5678.t1.cds</fullName>
    </submittedName>
</protein>
<keyword evidence="2" id="KW-0677">Repeat</keyword>
<reference evidence="5 6" key="1">
    <citation type="submission" date="2021-04" db="EMBL/GenBank/DDBJ databases">
        <authorList>
            <person name="Bliznina A."/>
        </authorList>
    </citation>
    <scope>NUCLEOTIDE SEQUENCE [LARGE SCALE GENOMIC DNA]</scope>
</reference>
<name>A0ABN7T7M0_OIKDI</name>
<dbReference type="InterPro" id="IPR032675">
    <property type="entry name" value="LRR_dom_sf"/>
</dbReference>